<evidence type="ECO:0000256" key="1">
    <source>
        <dbReference type="SAM" id="Coils"/>
    </source>
</evidence>
<reference evidence="3 4" key="1">
    <citation type="submission" date="2022-01" db="EMBL/GenBank/DDBJ databases">
        <title>A chromosomal length assembly of Cordylochernes scorpioides.</title>
        <authorList>
            <person name="Zeh D."/>
            <person name="Zeh J."/>
        </authorList>
    </citation>
    <scope>NUCLEOTIDE SEQUENCE [LARGE SCALE GENOMIC DNA]</scope>
    <source>
        <strain evidence="3">IN4F17</strain>
        <tissue evidence="3">Whole Body</tissue>
    </source>
</reference>
<feature type="domain" description="WWC1-like helical hairpin" evidence="2">
    <location>
        <begin position="95"/>
        <end position="190"/>
    </location>
</feature>
<organism evidence="3 4">
    <name type="scientific">Cordylochernes scorpioides</name>
    <dbReference type="NCBI Taxonomy" id="51811"/>
    <lineage>
        <taxon>Eukaryota</taxon>
        <taxon>Metazoa</taxon>
        <taxon>Ecdysozoa</taxon>
        <taxon>Arthropoda</taxon>
        <taxon>Chelicerata</taxon>
        <taxon>Arachnida</taxon>
        <taxon>Pseudoscorpiones</taxon>
        <taxon>Cheliferoidea</taxon>
        <taxon>Chernetidae</taxon>
        <taxon>Cordylochernes</taxon>
    </lineage>
</organism>
<keyword evidence="1" id="KW-0175">Coiled coil</keyword>
<feature type="coiled-coil region" evidence="1">
    <location>
        <begin position="30"/>
        <end position="67"/>
    </location>
</feature>
<accession>A0ABY6KWI0</accession>
<dbReference type="EMBL" id="CP092872">
    <property type="protein sequence ID" value="UYV73225.1"/>
    <property type="molecule type" value="Genomic_DNA"/>
</dbReference>
<evidence type="ECO:0000313" key="3">
    <source>
        <dbReference type="EMBL" id="UYV73225.1"/>
    </source>
</evidence>
<dbReference type="Proteomes" id="UP001235939">
    <property type="component" value="Chromosome 10"/>
</dbReference>
<gene>
    <name evidence="3" type="ORF">LAZ67_10002225</name>
</gene>
<dbReference type="InterPro" id="IPR057747">
    <property type="entry name" value="WWC1_hairpin"/>
</dbReference>
<dbReference type="Pfam" id="PF25802">
    <property type="entry name" value="WWC1"/>
    <property type="match status" value="1"/>
</dbReference>
<name>A0ABY6KWI0_9ARAC</name>
<keyword evidence="4" id="KW-1185">Reference proteome</keyword>
<evidence type="ECO:0000313" key="4">
    <source>
        <dbReference type="Proteomes" id="UP001235939"/>
    </source>
</evidence>
<evidence type="ECO:0000259" key="2">
    <source>
        <dbReference type="Pfam" id="PF25802"/>
    </source>
</evidence>
<proteinExistence type="predicted"/>
<sequence>MRSEMSLKEHGLETLAEVRRTLADGRSYTLAEAQAIMDQLQQLHKSLSRGEKEKAQLLQSVARLREELSQRPTPSDPTVDGLTSVGSQTECSALRLGELARLRLQYDEARKEVRHIQQELADLEDDPSDDTDRERILLVKEKEQLLRELNAINTRGRSDAEVSRIQAEISALENDLGLAQELSTKTIATRYFNGTYSDIGYHMEGYCIECSHYSVP</sequence>
<protein>
    <submittedName>
        <fullName evidence="3">WWC1</fullName>
    </submittedName>
</protein>
<feature type="coiled-coil region" evidence="1">
    <location>
        <begin position="99"/>
        <end position="126"/>
    </location>
</feature>